<proteinExistence type="predicted"/>
<dbReference type="EMBL" id="HBKN01019411">
    <property type="protein sequence ID" value="CAE2299810.1"/>
    <property type="molecule type" value="Transcribed_RNA"/>
</dbReference>
<dbReference type="PROSITE" id="PS50297">
    <property type="entry name" value="ANK_REP_REGION"/>
    <property type="match status" value="1"/>
</dbReference>
<organism evidence="6">
    <name type="scientific">Guillardia theta</name>
    <name type="common">Cryptophyte</name>
    <name type="synonym">Cryptomonas phi</name>
    <dbReference type="NCBI Taxonomy" id="55529"/>
    <lineage>
        <taxon>Eukaryota</taxon>
        <taxon>Cryptophyceae</taxon>
        <taxon>Pyrenomonadales</taxon>
        <taxon>Geminigeraceae</taxon>
        <taxon>Guillardia</taxon>
    </lineage>
</organism>
<dbReference type="SMART" id="SM00248">
    <property type="entry name" value="ANK"/>
    <property type="match status" value="2"/>
</dbReference>
<dbReference type="SUPFAM" id="SSF48403">
    <property type="entry name" value="Ankyrin repeat"/>
    <property type="match status" value="1"/>
</dbReference>
<dbReference type="InterPro" id="IPR002110">
    <property type="entry name" value="Ankyrin_rpt"/>
</dbReference>
<dbReference type="Gene3D" id="1.25.40.20">
    <property type="entry name" value="Ankyrin repeat-containing domain"/>
    <property type="match status" value="1"/>
</dbReference>
<dbReference type="Gene3D" id="3.40.630.30">
    <property type="match status" value="1"/>
</dbReference>
<feature type="domain" description="N-acetyltransferase" evidence="5">
    <location>
        <begin position="246"/>
        <end position="308"/>
    </location>
</feature>
<dbReference type="PROSITE" id="PS50088">
    <property type="entry name" value="ANK_REPEAT"/>
    <property type="match status" value="1"/>
</dbReference>
<evidence type="ECO:0000256" key="3">
    <source>
        <dbReference type="PROSITE-ProRule" id="PRU00023"/>
    </source>
</evidence>
<dbReference type="AlphaFoldDB" id="A0A7S4NP53"/>
<protein>
    <recommendedName>
        <fullName evidence="5">N-acetyltransferase domain-containing protein</fullName>
    </recommendedName>
</protein>
<dbReference type="PANTHER" id="PTHR24171">
    <property type="entry name" value="ANKYRIN REPEAT DOMAIN-CONTAINING PROTEIN 39-RELATED"/>
    <property type="match status" value="1"/>
</dbReference>
<dbReference type="InterPro" id="IPR016181">
    <property type="entry name" value="Acyl_CoA_acyltransferase"/>
</dbReference>
<dbReference type="Pfam" id="PF00583">
    <property type="entry name" value="Acetyltransf_1"/>
    <property type="match status" value="1"/>
</dbReference>
<name>A0A7S4NP53_GUITH</name>
<evidence type="ECO:0000256" key="1">
    <source>
        <dbReference type="ARBA" id="ARBA00022737"/>
    </source>
</evidence>
<dbReference type="InterPro" id="IPR000182">
    <property type="entry name" value="GNAT_dom"/>
</dbReference>
<gene>
    <name evidence="6" type="ORF">GTHE00462_LOCUS15298</name>
</gene>
<dbReference type="InterPro" id="IPR036770">
    <property type="entry name" value="Ankyrin_rpt-contain_sf"/>
</dbReference>
<reference evidence="6" key="1">
    <citation type="submission" date="2021-01" db="EMBL/GenBank/DDBJ databases">
        <authorList>
            <person name="Corre E."/>
            <person name="Pelletier E."/>
            <person name="Niang G."/>
            <person name="Scheremetjew M."/>
            <person name="Finn R."/>
            <person name="Kale V."/>
            <person name="Holt S."/>
            <person name="Cochrane G."/>
            <person name="Meng A."/>
            <person name="Brown T."/>
            <person name="Cohen L."/>
        </authorList>
    </citation>
    <scope>NUCLEOTIDE SEQUENCE</scope>
    <source>
        <strain evidence="6">CCMP 2712</strain>
    </source>
</reference>
<evidence type="ECO:0000259" key="5">
    <source>
        <dbReference type="Pfam" id="PF00583"/>
    </source>
</evidence>
<keyword evidence="1" id="KW-0677">Repeat</keyword>
<sequence length="577" mass="66427">MDFLFAERNARKNKEKFHLDLIRGDVASAEKIVSFFKNLSRNIVNEYDGDGYLPIHHAAAAGKVSSCEFLIKNKCDVTKTVHPLQERSSLRTCLHFAAISRNADVVSLLLKHGADPHTKDALKQRPIDLAKDGTCWQLLKRAMNTQTNVNSSHLLLDKISAAFNCVVRVPSMKMSSNHAARLEKSYVAWETEVDGKHPPYRIPSLSWMQDVQSNADVGMLLVLIKNVEKLRKIPLNGLIRAQSVKYQETHSLEICDLWVRQDCRRERLGSVLLFSLFVTYAKKNYKSALCRVHAENVGAKAFFQKFGFRRMINTSIPRYLIKPNFEAFELRDIGDSLERFQVLFADYKNIAIVDDEHLMEEARADAEEARNRRIEEKKERQKNNRDPDMQMALGMEAALHQLGEGGPSRAAKAEGPWWTRPRPLSRQDGKPWIEIPQEFQGILSQAPKIAPTDIPLLQGSSQETLPRLTSSRMGGRRDSSQERLVTELDRVPGYVLKEYESDVLHCREHANIEKMMMTRQEGRKSKILQDHYQRRREYFIKELDQFEELKKTKRRDSSNEDSPIRGFRIQVVGKRSR</sequence>
<dbReference type="SUPFAM" id="SSF55729">
    <property type="entry name" value="Acyl-CoA N-acyltransferases (Nat)"/>
    <property type="match status" value="1"/>
</dbReference>
<keyword evidence="2 3" id="KW-0040">ANK repeat</keyword>
<feature type="repeat" description="ANK" evidence="3">
    <location>
        <begin position="89"/>
        <end position="121"/>
    </location>
</feature>
<feature type="region of interest" description="Disordered" evidence="4">
    <location>
        <begin position="550"/>
        <end position="577"/>
    </location>
</feature>
<accession>A0A7S4NP53</accession>
<evidence type="ECO:0000256" key="2">
    <source>
        <dbReference type="ARBA" id="ARBA00023043"/>
    </source>
</evidence>
<dbReference type="Pfam" id="PF12796">
    <property type="entry name" value="Ank_2"/>
    <property type="match status" value="1"/>
</dbReference>
<evidence type="ECO:0000256" key="4">
    <source>
        <dbReference type="SAM" id="MobiDB-lite"/>
    </source>
</evidence>
<feature type="region of interest" description="Disordered" evidence="4">
    <location>
        <begin position="367"/>
        <end position="387"/>
    </location>
</feature>
<feature type="region of interest" description="Disordered" evidence="4">
    <location>
        <begin position="405"/>
        <end position="429"/>
    </location>
</feature>
<evidence type="ECO:0000313" key="6">
    <source>
        <dbReference type="EMBL" id="CAE2299810.1"/>
    </source>
</evidence>
<dbReference type="GO" id="GO:0016747">
    <property type="term" value="F:acyltransferase activity, transferring groups other than amino-acyl groups"/>
    <property type="evidence" value="ECO:0007669"/>
    <property type="project" value="InterPro"/>
</dbReference>